<keyword evidence="6" id="KW-1185">Reference proteome</keyword>
<evidence type="ECO:0000256" key="3">
    <source>
        <dbReference type="ARBA" id="ARBA00022963"/>
    </source>
</evidence>
<dbReference type="PANTHER" id="PTHR10272:SF0">
    <property type="entry name" value="PLATELET-ACTIVATING FACTOR ACETYLHYDROLASE"/>
    <property type="match status" value="1"/>
</dbReference>
<keyword evidence="3" id="KW-0442">Lipid degradation</keyword>
<dbReference type="Pfam" id="PF03403">
    <property type="entry name" value="PAF-AH_p_II"/>
    <property type="match status" value="1"/>
</dbReference>
<proteinExistence type="predicted"/>
<dbReference type="EMBL" id="MCGO01000019">
    <property type="protein sequence ID" value="ORY45678.1"/>
    <property type="molecule type" value="Genomic_DNA"/>
</dbReference>
<gene>
    <name evidence="5" type="ORF">BCR33DRAFT_716323</name>
</gene>
<sequence>PVPRDFSVGIIQIETETSATTKGVLGSLFFPTTQTASETLAQSKWLLGPHGLYSAGLLEYAGLNTWLFRSSVSGIDKTHIHALTNALWFKGCSVGNAGSSLLHGLVGHQTAYSQLVGTLASRGFLVLALEHRDGSAAASGRNNYAEHIHYAKPPGRDGTPPAIEFRKTQLLHRIQEWHKFKNLIGSEVPDLTGRLDLKHSVLMGHSFGATTVMEHCSNQRISSRKQAGIVLDPWTYPLRALTPVSTPLLWLQAEHVHRENLDSFKKIWTHPSTTVKFIQNSNHMDVTDFFLVIPKFLAQFMDGSNLEGAVVHRTNEQLELQFLKSVWGGECRVLNGLESVINGKSELGILEGQEEVYAHLVKTMKK</sequence>
<comment type="caution">
    <text evidence="5">The sequence shown here is derived from an EMBL/GenBank/DDBJ whole genome shotgun (WGS) entry which is preliminary data.</text>
</comment>
<dbReference type="OrthoDB" id="2363873at2759"/>
<feature type="non-terminal residue" evidence="5">
    <location>
        <position position="1"/>
    </location>
</feature>
<evidence type="ECO:0000313" key="6">
    <source>
        <dbReference type="Proteomes" id="UP000193642"/>
    </source>
</evidence>
<evidence type="ECO:0000313" key="5">
    <source>
        <dbReference type="EMBL" id="ORY45678.1"/>
    </source>
</evidence>
<protein>
    <recommendedName>
        <fullName evidence="1">1-alkyl-2-acetylglycerophosphocholine esterase</fullName>
        <ecNumber evidence="1">3.1.1.47</ecNumber>
    </recommendedName>
</protein>
<accession>A0A1Y2CF31</accession>
<dbReference type="SUPFAM" id="SSF53474">
    <property type="entry name" value="alpha/beta-Hydrolases"/>
    <property type="match status" value="1"/>
</dbReference>
<dbReference type="Gene3D" id="3.40.50.1820">
    <property type="entry name" value="alpha/beta hydrolase"/>
    <property type="match status" value="1"/>
</dbReference>
<dbReference type="EC" id="3.1.1.47" evidence="1"/>
<keyword evidence="2" id="KW-0378">Hydrolase</keyword>
<dbReference type="GO" id="GO:0016042">
    <property type="term" value="P:lipid catabolic process"/>
    <property type="evidence" value="ECO:0007669"/>
    <property type="project" value="UniProtKB-KW"/>
</dbReference>
<reference evidence="5 6" key="1">
    <citation type="submission" date="2016-07" db="EMBL/GenBank/DDBJ databases">
        <title>Pervasive Adenine N6-methylation of Active Genes in Fungi.</title>
        <authorList>
            <consortium name="DOE Joint Genome Institute"/>
            <person name="Mondo S.J."/>
            <person name="Dannebaum R.O."/>
            <person name="Kuo R.C."/>
            <person name="Labutti K."/>
            <person name="Haridas S."/>
            <person name="Kuo A."/>
            <person name="Salamov A."/>
            <person name="Ahrendt S.R."/>
            <person name="Lipzen A."/>
            <person name="Sullivan W."/>
            <person name="Andreopoulos W.B."/>
            <person name="Clum A."/>
            <person name="Lindquist E."/>
            <person name="Daum C."/>
            <person name="Ramamoorthy G.K."/>
            <person name="Gryganskyi A."/>
            <person name="Culley D."/>
            <person name="Magnuson J.K."/>
            <person name="James T.Y."/>
            <person name="O'Malley M.A."/>
            <person name="Stajich J.E."/>
            <person name="Spatafora J.W."/>
            <person name="Visel A."/>
            <person name="Grigoriev I.V."/>
        </authorList>
    </citation>
    <scope>NUCLEOTIDE SEQUENCE [LARGE SCALE GENOMIC DNA]</scope>
    <source>
        <strain evidence="5 6">JEL800</strain>
    </source>
</reference>
<dbReference type="AlphaFoldDB" id="A0A1Y2CF31"/>
<name>A0A1Y2CF31_9FUNG</name>
<evidence type="ECO:0000256" key="2">
    <source>
        <dbReference type="ARBA" id="ARBA00022801"/>
    </source>
</evidence>
<evidence type="ECO:0000256" key="4">
    <source>
        <dbReference type="ARBA" id="ARBA00023098"/>
    </source>
</evidence>
<dbReference type="PANTHER" id="PTHR10272">
    <property type="entry name" value="PLATELET-ACTIVATING FACTOR ACETYLHYDROLASE"/>
    <property type="match status" value="1"/>
</dbReference>
<dbReference type="Proteomes" id="UP000193642">
    <property type="component" value="Unassembled WGS sequence"/>
</dbReference>
<keyword evidence="4" id="KW-0443">Lipid metabolism</keyword>
<organism evidence="5 6">
    <name type="scientific">Rhizoclosmatium globosum</name>
    <dbReference type="NCBI Taxonomy" id="329046"/>
    <lineage>
        <taxon>Eukaryota</taxon>
        <taxon>Fungi</taxon>
        <taxon>Fungi incertae sedis</taxon>
        <taxon>Chytridiomycota</taxon>
        <taxon>Chytridiomycota incertae sedis</taxon>
        <taxon>Chytridiomycetes</taxon>
        <taxon>Chytridiales</taxon>
        <taxon>Chytriomycetaceae</taxon>
        <taxon>Rhizoclosmatium</taxon>
    </lineage>
</organism>
<evidence type="ECO:0000256" key="1">
    <source>
        <dbReference type="ARBA" id="ARBA00013201"/>
    </source>
</evidence>
<dbReference type="InterPro" id="IPR029058">
    <property type="entry name" value="AB_hydrolase_fold"/>
</dbReference>
<dbReference type="STRING" id="329046.A0A1Y2CF31"/>
<dbReference type="GO" id="GO:0003847">
    <property type="term" value="F:1-alkyl-2-acetylglycerophosphocholine esterase activity"/>
    <property type="evidence" value="ECO:0007669"/>
    <property type="project" value="UniProtKB-EC"/>
</dbReference>